<dbReference type="FunFam" id="1.10.10.10:FF:000001">
    <property type="entry name" value="LysR family transcriptional regulator"/>
    <property type="match status" value="1"/>
</dbReference>
<dbReference type="InterPro" id="IPR000847">
    <property type="entry name" value="LysR_HTH_N"/>
</dbReference>
<proteinExistence type="inferred from homology"/>
<feature type="domain" description="HTH lysR-type" evidence="5">
    <location>
        <begin position="1"/>
        <end position="61"/>
    </location>
</feature>
<reference evidence="7" key="1">
    <citation type="journal article" date="2022" name="ISME J.">
        <title>Genetic and phylogenetic analysis of dissimilatory iodate-reducing bacteria identifies potential niches across the world's oceans.</title>
        <authorList>
            <person name="Reyes-Umana V."/>
            <person name="Henning Z."/>
            <person name="Lee K."/>
            <person name="Barnum T.P."/>
            <person name="Coates J.D."/>
        </authorList>
    </citation>
    <scope>NUCLEOTIDE SEQUENCE [LARGE SCALE GENOMIC DNA]</scope>
    <source>
        <strain evidence="7">IR12</strain>
    </source>
</reference>
<gene>
    <name evidence="6" type="ORF">I8J34_11810</name>
</gene>
<protein>
    <submittedName>
        <fullName evidence="6">LysR family transcriptional regulator</fullName>
    </submittedName>
</protein>
<evidence type="ECO:0000256" key="4">
    <source>
        <dbReference type="ARBA" id="ARBA00023163"/>
    </source>
</evidence>
<name>A0A944DCA7_DENI1</name>
<dbReference type="PROSITE" id="PS50931">
    <property type="entry name" value="HTH_LYSR"/>
    <property type="match status" value="1"/>
</dbReference>
<dbReference type="InterPro" id="IPR036388">
    <property type="entry name" value="WH-like_DNA-bd_sf"/>
</dbReference>
<dbReference type="Gene3D" id="3.40.190.290">
    <property type="match status" value="1"/>
</dbReference>
<dbReference type="Pfam" id="PF03466">
    <property type="entry name" value="LysR_substrate"/>
    <property type="match status" value="1"/>
</dbReference>
<keyword evidence="4" id="KW-0804">Transcription</keyword>
<sequence>MKRSDYGELAAFASVARQRSFRRAADEMGVSASALSHAVRALEERLGVRLLNRSTRSVMPTEAGARLLDRLHPALSDIAQALDELNAFRDTPRGALRLNVPRIAMPIVVMPLLPGFLARYPQIEVEVVADDALADIVAGGFDAGIRFGEQLAADMVALPIGPATGFSVVASPVYLAGRRLPRVPAEVLDHTCVRQRFPGGALFRWAFERDGQRQSVSLDAGPVFNEDASVIAASEAGLGLAYVADALIAPQLAAGRLQRVLADWMPPPERFFLYTPGRRQMPAPLRAFVDYAREMS</sequence>
<dbReference type="GO" id="GO:0006351">
    <property type="term" value="P:DNA-templated transcription"/>
    <property type="evidence" value="ECO:0007669"/>
    <property type="project" value="TreeGrafter"/>
</dbReference>
<evidence type="ECO:0000313" key="7">
    <source>
        <dbReference type="Proteomes" id="UP000694660"/>
    </source>
</evidence>
<dbReference type="SUPFAM" id="SSF53850">
    <property type="entry name" value="Periplasmic binding protein-like II"/>
    <property type="match status" value="1"/>
</dbReference>
<evidence type="ECO:0000256" key="3">
    <source>
        <dbReference type="ARBA" id="ARBA00023125"/>
    </source>
</evidence>
<dbReference type="RefSeq" id="WP_214361610.1">
    <property type="nucleotide sequence ID" value="NZ_JAEKFT010000011.1"/>
</dbReference>
<dbReference type="Gene3D" id="1.10.10.10">
    <property type="entry name" value="Winged helix-like DNA-binding domain superfamily/Winged helix DNA-binding domain"/>
    <property type="match status" value="1"/>
</dbReference>
<dbReference type="PRINTS" id="PR00039">
    <property type="entry name" value="HTHLYSR"/>
</dbReference>
<evidence type="ECO:0000259" key="5">
    <source>
        <dbReference type="PROSITE" id="PS50931"/>
    </source>
</evidence>
<accession>A0A944DCA7</accession>
<evidence type="ECO:0000256" key="2">
    <source>
        <dbReference type="ARBA" id="ARBA00023015"/>
    </source>
</evidence>
<dbReference type="EMBL" id="JAEKFT010000011">
    <property type="protein sequence ID" value="MBT0961858.1"/>
    <property type="molecule type" value="Genomic_DNA"/>
</dbReference>
<dbReference type="Pfam" id="PF00126">
    <property type="entry name" value="HTH_1"/>
    <property type="match status" value="1"/>
</dbReference>
<dbReference type="InterPro" id="IPR058163">
    <property type="entry name" value="LysR-type_TF_proteobact-type"/>
</dbReference>
<dbReference type="SUPFAM" id="SSF46785">
    <property type="entry name" value="Winged helix' DNA-binding domain"/>
    <property type="match status" value="1"/>
</dbReference>
<evidence type="ECO:0000313" key="6">
    <source>
        <dbReference type="EMBL" id="MBT0961858.1"/>
    </source>
</evidence>
<dbReference type="PANTHER" id="PTHR30537:SF1">
    <property type="entry name" value="HTH-TYPE TRANSCRIPTIONAL REGULATOR PGRR"/>
    <property type="match status" value="1"/>
</dbReference>
<keyword evidence="2" id="KW-0805">Transcription regulation</keyword>
<evidence type="ECO:0000256" key="1">
    <source>
        <dbReference type="ARBA" id="ARBA00009437"/>
    </source>
</evidence>
<dbReference type="PANTHER" id="PTHR30537">
    <property type="entry name" value="HTH-TYPE TRANSCRIPTIONAL REGULATOR"/>
    <property type="match status" value="1"/>
</dbReference>
<dbReference type="GO" id="GO:0003700">
    <property type="term" value="F:DNA-binding transcription factor activity"/>
    <property type="evidence" value="ECO:0007669"/>
    <property type="project" value="InterPro"/>
</dbReference>
<dbReference type="InterPro" id="IPR005119">
    <property type="entry name" value="LysR_subst-bd"/>
</dbReference>
<comment type="similarity">
    <text evidence="1">Belongs to the LysR transcriptional regulatory family.</text>
</comment>
<keyword evidence="7" id="KW-1185">Reference proteome</keyword>
<dbReference type="InterPro" id="IPR036390">
    <property type="entry name" value="WH_DNA-bd_sf"/>
</dbReference>
<comment type="caution">
    <text evidence="6">The sequence shown here is derived from an EMBL/GenBank/DDBJ whole genome shotgun (WGS) entry which is preliminary data.</text>
</comment>
<dbReference type="GO" id="GO:0043565">
    <property type="term" value="F:sequence-specific DNA binding"/>
    <property type="evidence" value="ECO:0007669"/>
    <property type="project" value="TreeGrafter"/>
</dbReference>
<dbReference type="CDD" id="cd08474">
    <property type="entry name" value="PBP2_CrgA_like_5"/>
    <property type="match status" value="1"/>
</dbReference>
<organism evidence="6 7">
    <name type="scientific">Denitromonas iodatirespirans</name>
    <dbReference type="NCBI Taxonomy" id="2795389"/>
    <lineage>
        <taxon>Bacteria</taxon>
        <taxon>Pseudomonadati</taxon>
        <taxon>Pseudomonadota</taxon>
        <taxon>Betaproteobacteria</taxon>
        <taxon>Rhodocyclales</taxon>
        <taxon>Zoogloeaceae</taxon>
        <taxon>Denitromonas</taxon>
    </lineage>
</organism>
<dbReference type="AlphaFoldDB" id="A0A944DCA7"/>
<dbReference type="Proteomes" id="UP000694660">
    <property type="component" value="Unassembled WGS sequence"/>
</dbReference>
<keyword evidence="3" id="KW-0238">DNA-binding</keyword>